<evidence type="ECO:0000256" key="7">
    <source>
        <dbReference type="ARBA" id="ARBA00023128"/>
    </source>
</evidence>
<dbReference type="Gene3D" id="1.50.40.10">
    <property type="entry name" value="Mitochondrial carrier domain"/>
    <property type="match status" value="1"/>
</dbReference>
<evidence type="ECO:0000256" key="11">
    <source>
        <dbReference type="SAM" id="Phobius"/>
    </source>
</evidence>
<dbReference type="Pfam" id="PF00153">
    <property type="entry name" value="Mito_carr"/>
    <property type="match status" value="2"/>
</dbReference>
<dbReference type="PROSITE" id="PS50920">
    <property type="entry name" value="SOLCAR"/>
    <property type="match status" value="2"/>
</dbReference>
<dbReference type="InterPro" id="IPR023395">
    <property type="entry name" value="MCP_dom_sf"/>
</dbReference>
<feature type="transmembrane region" description="Helical" evidence="11">
    <location>
        <begin position="222"/>
        <end position="245"/>
    </location>
</feature>
<feature type="transmembrane region" description="Helical" evidence="11">
    <location>
        <begin position="66"/>
        <end position="85"/>
    </location>
</feature>
<dbReference type="AlphaFoldDB" id="A0A915IQV3"/>
<evidence type="ECO:0000256" key="6">
    <source>
        <dbReference type="ARBA" id="ARBA00022989"/>
    </source>
</evidence>
<dbReference type="PANTHER" id="PTHR45624">
    <property type="entry name" value="MITOCHONDRIAL BASIC AMINO ACIDS TRANSPORTER-RELATED"/>
    <property type="match status" value="1"/>
</dbReference>
<reference evidence="13" key="1">
    <citation type="submission" date="2022-11" db="UniProtKB">
        <authorList>
            <consortium name="WormBaseParasite"/>
        </authorList>
    </citation>
    <scope>IDENTIFICATION</scope>
</reference>
<sequence>MRARRNKIENGEKMKLMDTYLTRQWWAVVWHKPLEEEEVEQGIDTEEQQLVDTVVEHKAGRWVQQLWLAVVITAGSIFGGFLQWIPSCPIEVVKIKMQVQTEKQNFYKNPSDCWIKVWRGRKLKGLYAGGSTLLLRDLIAFAFYLPVYEFFLNNGPLSRQDLSSRTAKVAAAGGAAGVASWLAILPLDVVKSRLQADNLACPTYKGSWDCAKKSYKKEGLLIFYRGWSMVALRAFPVNAVIFIVYDKLKTYFCYKLMLNFIAHKEFFIVTWQDAINLA</sequence>
<dbReference type="GO" id="GO:0031966">
    <property type="term" value="C:mitochondrial membrane"/>
    <property type="evidence" value="ECO:0007669"/>
    <property type="project" value="UniProtKB-SubCell"/>
</dbReference>
<keyword evidence="6 11" id="KW-1133">Transmembrane helix</keyword>
<dbReference type="InterPro" id="IPR002067">
    <property type="entry name" value="MCP"/>
</dbReference>
<evidence type="ECO:0000256" key="9">
    <source>
        <dbReference type="PROSITE-ProRule" id="PRU00282"/>
    </source>
</evidence>
<keyword evidence="5" id="KW-0677">Repeat</keyword>
<evidence type="ECO:0000256" key="4">
    <source>
        <dbReference type="ARBA" id="ARBA00022692"/>
    </source>
</evidence>
<dbReference type="PANTHER" id="PTHR45624:SF10">
    <property type="entry name" value="SLC (SOLUTE CARRIER) HOMOLOG"/>
    <property type="match status" value="1"/>
</dbReference>
<keyword evidence="3 10" id="KW-0813">Transport</keyword>
<evidence type="ECO:0000256" key="5">
    <source>
        <dbReference type="ARBA" id="ARBA00022737"/>
    </source>
</evidence>
<evidence type="ECO:0000256" key="3">
    <source>
        <dbReference type="ARBA" id="ARBA00022448"/>
    </source>
</evidence>
<keyword evidence="8 9" id="KW-0472">Membrane</keyword>
<dbReference type="Proteomes" id="UP000887565">
    <property type="component" value="Unplaced"/>
</dbReference>
<dbReference type="InterPro" id="IPR050567">
    <property type="entry name" value="Mitochondrial_Carrier"/>
</dbReference>
<dbReference type="InterPro" id="IPR018108">
    <property type="entry name" value="MCP_transmembrane"/>
</dbReference>
<dbReference type="WBParaSite" id="nRc.2.0.1.t15789-RA">
    <property type="protein sequence ID" value="nRc.2.0.1.t15789-RA"/>
    <property type="gene ID" value="nRc.2.0.1.g15789"/>
</dbReference>
<dbReference type="PRINTS" id="PR00926">
    <property type="entry name" value="MITOCARRIER"/>
</dbReference>
<protein>
    <submittedName>
        <fullName evidence="13">Mitochondrial carrier protein</fullName>
    </submittedName>
</protein>
<keyword evidence="4 9" id="KW-0812">Transmembrane</keyword>
<proteinExistence type="inferred from homology"/>
<keyword evidence="12" id="KW-1185">Reference proteome</keyword>
<comment type="subcellular location">
    <subcellularLocation>
        <location evidence="1">Mitochondrion membrane</location>
        <topology evidence="1">Multi-pass membrane protein</topology>
    </subcellularLocation>
</comment>
<evidence type="ECO:0000256" key="8">
    <source>
        <dbReference type="ARBA" id="ARBA00023136"/>
    </source>
</evidence>
<evidence type="ECO:0000256" key="1">
    <source>
        <dbReference type="ARBA" id="ARBA00004225"/>
    </source>
</evidence>
<organism evidence="12 13">
    <name type="scientific">Romanomermis culicivorax</name>
    <name type="common">Nematode worm</name>
    <dbReference type="NCBI Taxonomy" id="13658"/>
    <lineage>
        <taxon>Eukaryota</taxon>
        <taxon>Metazoa</taxon>
        <taxon>Ecdysozoa</taxon>
        <taxon>Nematoda</taxon>
        <taxon>Enoplea</taxon>
        <taxon>Dorylaimia</taxon>
        <taxon>Mermithida</taxon>
        <taxon>Mermithoidea</taxon>
        <taxon>Mermithidae</taxon>
        <taxon>Romanomermis</taxon>
    </lineage>
</organism>
<feature type="transmembrane region" description="Helical" evidence="11">
    <location>
        <begin position="126"/>
        <end position="148"/>
    </location>
</feature>
<keyword evidence="7" id="KW-0496">Mitochondrion</keyword>
<feature type="repeat" description="Solcar" evidence="9">
    <location>
        <begin position="67"/>
        <end position="154"/>
    </location>
</feature>
<comment type="similarity">
    <text evidence="2 10">Belongs to the mitochondrial carrier (TC 2.A.29) family.</text>
</comment>
<name>A0A915IQV3_ROMCU</name>
<evidence type="ECO:0000313" key="13">
    <source>
        <dbReference type="WBParaSite" id="nRc.2.0.1.t15789-RA"/>
    </source>
</evidence>
<dbReference type="OMA" id="WIICPLE"/>
<feature type="transmembrane region" description="Helical" evidence="11">
    <location>
        <begin position="169"/>
        <end position="187"/>
    </location>
</feature>
<evidence type="ECO:0000256" key="10">
    <source>
        <dbReference type="RuleBase" id="RU000488"/>
    </source>
</evidence>
<evidence type="ECO:0000256" key="2">
    <source>
        <dbReference type="ARBA" id="ARBA00006375"/>
    </source>
</evidence>
<evidence type="ECO:0000313" key="12">
    <source>
        <dbReference type="Proteomes" id="UP000887565"/>
    </source>
</evidence>
<feature type="repeat" description="Solcar" evidence="9">
    <location>
        <begin position="164"/>
        <end position="251"/>
    </location>
</feature>
<dbReference type="SUPFAM" id="SSF103506">
    <property type="entry name" value="Mitochondrial carrier"/>
    <property type="match status" value="1"/>
</dbReference>
<dbReference type="GO" id="GO:0022857">
    <property type="term" value="F:transmembrane transporter activity"/>
    <property type="evidence" value="ECO:0007669"/>
    <property type="project" value="TreeGrafter"/>
</dbReference>
<accession>A0A915IQV3</accession>